<evidence type="ECO:0000313" key="1">
    <source>
        <dbReference type="EMBL" id="KAG6647436.1"/>
    </source>
</evidence>
<sequence>MSGLDTKLLEISGNQIGPLRMRMQENMQTSVMVDQESVQQEVMETPGTVQTPVTGTQESMQLWMDIIQLETVNETQPNSIL</sequence>
<dbReference type="AlphaFoldDB" id="A0A8T1PTE3"/>
<keyword evidence="2" id="KW-1185">Reference proteome</keyword>
<comment type="caution">
    <text evidence="1">The sequence shown here is derived from an EMBL/GenBank/DDBJ whole genome shotgun (WGS) entry which is preliminary data.</text>
</comment>
<evidence type="ECO:0000313" key="2">
    <source>
        <dbReference type="Proteomes" id="UP000811609"/>
    </source>
</evidence>
<dbReference type="Proteomes" id="UP000811609">
    <property type="component" value="Chromosome 7"/>
</dbReference>
<proteinExistence type="predicted"/>
<accession>A0A8T1PTE3</accession>
<reference evidence="1" key="1">
    <citation type="submission" date="2020-12" db="EMBL/GenBank/DDBJ databases">
        <title>WGS assembly of Carya illinoinensis cv. Pawnee.</title>
        <authorList>
            <person name="Platts A."/>
            <person name="Shu S."/>
            <person name="Wright S."/>
            <person name="Barry K."/>
            <person name="Edger P."/>
            <person name="Pires J.C."/>
            <person name="Schmutz J."/>
        </authorList>
    </citation>
    <scope>NUCLEOTIDE SEQUENCE</scope>
    <source>
        <tissue evidence="1">Leaf</tissue>
    </source>
</reference>
<protein>
    <submittedName>
        <fullName evidence="1">Uncharacterized protein</fullName>
    </submittedName>
</protein>
<name>A0A8T1PTE3_CARIL</name>
<gene>
    <name evidence="1" type="ORF">CIPAW_07G079300</name>
</gene>
<organism evidence="1 2">
    <name type="scientific">Carya illinoinensis</name>
    <name type="common">Pecan</name>
    <dbReference type="NCBI Taxonomy" id="32201"/>
    <lineage>
        <taxon>Eukaryota</taxon>
        <taxon>Viridiplantae</taxon>
        <taxon>Streptophyta</taxon>
        <taxon>Embryophyta</taxon>
        <taxon>Tracheophyta</taxon>
        <taxon>Spermatophyta</taxon>
        <taxon>Magnoliopsida</taxon>
        <taxon>eudicotyledons</taxon>
        <taxon>Gunneridae</taxon>
        <taxon>Pentapetalae</taxon>
        <taxon>rosids</taxon>
        <taxon>fabids</taxon>
        <taxon>Fagales</taxon>
        <taxon>Juglandaceae</taxon>
        <taxon>Carya</taxon>
    </lineage>
</organism>
<dbReference type="EMBL" id="CM031815">
    <property type="protein sequence ID" value="KAG6647436.1"/>
    <property type="molecule type" value="Genomic_DNA"/>
</dbReference>